<sequence>MRQHVQIGVRQFVTQDINAIHRAQNTNTHRRRSHDFTVKLLMFFQPLSITFRWNKNAPFIHAREHKQCRPDQHVQQDSVQDHHTDPLQHQVNRNGVHDAQGGRRQIFLQYQPAETRRVTKPGALLHPVGLSLNIPFRTGERN</sequence>
<accession>A0A645C3I1</accession>
<dbReference type="AlphaFoldDB" id="A0A645C3I1"/>
<proteinExistence type="predicted"/>
<comment type="caution">
    <text evidence="1">The sequence shown here is derived from an EMBL/GenBank/DDBJ whole genome shotgun (WGS) entry which is preliminary data.</text>
</comment>
<organism evidence="1">
    <name type="scientific">bioreactor metagenome</name>
    <dbReference type="NCBI Taxonomy" id="1076179"/>
    <lineage>
        <taxon>unclassified sequences</taxon>
        <taxon>metagenomes</taxon>
        <taxon>ecological metagenomes</taxon>
    </lineage>
</organism>
<gene>
    <name evidence="1" type="ORF">SDC9_116841</name>
</gene>
<protein>
    <submittedName>
        <fullName evidence="1">Uncharacterized protein</fullName>
    </submittedName>
</protein>
<reference evidence="1" key="1">
    <citation type="submission" date="2019-08" db="EMBL/GenBank/DDBJ databases">
        <authorList>
            <person name="Kucharzyk K."/>
            <person name="Murdoch R.W."/>
            <person name="Higgins S."/>
            <person name="Loffler F."/>
        </authorList>
    </citation>
    <scope>NUCLEOTIDE SEQUENCE</scope>
</reference>
<evidence type="ECO:0000313" key="1">
    <source>
        <dbReference type="EMBL" id="MPM69893.1"/>
    </source>
</evidence>
<name>A0A645C3I1_9ZZZZ</name>
<dbReference type="EMBL" id="VSSQ01023144">
    <property type="protein sequence ID" value="MPM69893.1"/>
    <property type="molecule type" value="Genomic_DNA"/>
</dbReference>